<accession>A0A1M7QKJ3</accession>
<organism evidence="1 2">
    <name type="scientific">Cyclobacterium lianum</name>
    <dbReference type="NCBI Taxonomy" id="388280"/>
    <lineage>
        <taxon>Bacteria</taxon>
        <taxon>Pseudomonadati</taxon>
        <taxon>Bacteroidota</taxon>
        <taxon>Cytophagia</taxon>
        <taxon>Cytophagales</taxon>
        <taxon>Cyclobacteriaceae</taxon>
        <taxon>Cyclobacterium</taxon>
    </lineage>
</organism>
<evidence type="ECO:0000313" key="2">
    <source>
        <dbReference type="Proteomes" id="UP000184513"/>
    </source>
</evidence>
<dbReference type="RefSeq" id="WP_073097678.1">
    <property type="nucleotide sequence ID" value="NZ_FRCY01000019.1"/>
</dbReference>
<dbReference type="EMBL" id="FRCY01000019">
    <property type="protein sequence ID" value="SHN31798.1"/>
    <property type="molecule type" value="Genomic_DNA"/>
</dbReference>
<keyword evidence="2" id="KW-1185">Reference proteome</keyword>
<sequence>MRIEENQVGFIRFMPYKSDEVFVLSTYFTSKQDPVRGGYQKPDNFRYMKNWYCSVLEHGLFGVIFYDKLSPDFIKKNETEKIKFIKCRLGGMSLNDERFFIYREFIPHLPENAYVLTTDINDVVINKNPLPLFKHSPDKLFLGRGNRRVWKSGIWLLNALKQFSKKFNQPLSVSFLFYPVFNPGTIGGKRDNILELFSKMTLIFEVLGDDKNYDMPVFNYVLNKYYFPKTGKYDGLLPFGLAWYFWYYAYRIQRKLESEYKKKRYEIASHQESVEENDKIVAGFPFVSMFSWYENPSEAYLIHK</sequence>
<reference evidence="1 2" key="1">
    <citation type="submission" date="2016-11" db="EMBL/GenBank/DDBJ databases">
        <authorList>
            <person name="Jaros S."/>
            <person name="Januszkiewicz K."/>
            <person name="Wedrychowicz H."/>
        </authorList>
    </citation>
    <scope>NUCLEOTIDE SEQUENCE [LARGE SCALE GENOMIC DNA]</scope>
    <source>
        <strain evidence="1 2">CGMCC 1.6102</strain>
    </source>
</reference>
<dbReference type="STRING" id="388280.SAMN04488057_11976"/>
<name>A0A1M7QKJ3_9BACT</name>
<gene>
    <name evidence="1" type="ORF">SAMN04488057_11976</name>
</gene>
<dbReference type="OrthoDB" id="835564at2"/>
<proteinExistence type="predicted"/>
<protein>
    <submittedName>
        <fullName evidence="1">Uncharacterized protein</fullName>
    </submittedName>
</protein>
<dbReference type="AlphaFoldDB" id="A0A1M7QKJ3"/>
<dbReference type="Proteomes" id="UP000184513">
    <property type="component" value="Unassembled WGS sequence"/>
</dbReference>
<evidence type="ECO:0000313" key="1">
    <source>
        <dbReference type="EMBL" id="SHN31798.1"/>
    </source>
</evidence>